<keyword evidence="9" id="KW-0406">Ion transport</keyword>
<keyword evidence="7" id="KW-0732">Signal</keyword>
<feature type="domain" description="OmpA-like" evidence="13">
    <location>
        <begin position="399"/>
        <end position="515"/>
    </location>
</feature>
<name>A0A3B1CV56_9ZZZZ</name>
<dbReference type="GO" id="GO:0009279">
    <property type="term" value="C:cell outer membrane"/>
    <property type="evidence" value="ECO:0007669"/>
    <property type="project" value="UniProtKB-SubCell"/>
</dbReference>
<gene>
    <name evidence="14" type="ORF">MNBD_IGNAVI01-499</name>
</gene>
<accession>A0A3B1CV56</accession>
<dbReference type="GO" id="GO:0015288">
    <property type="term" value="F:porin activity"/>
    <property type="evidence" value="ECO:0007669"/>
    <property type="project" value="UniProtKB-KW"/>
</dbReference>
<dbReference type="InterPro" id="IPR006665">
    <property type="entry name" value="OmpA-like"/>
</dbReference>
<evidence type="ECO:0000256" key="6">
    <source>
        <dbReference type="ARBA" id="ARBA00022692"/>
    </source>
</evidence>
<evidence type="ECO:0000259" key="13">
    <source>
        <dbReference type="PROSITE" id="PS51123"/>
    </source>
</evidence>
<dbReference type="EMBL" id="UOGD01000171">
    <property type="protein sequence ID" value="VAX20557.1"/>
    <property type="molecule type" value="Genomic_DNA"/>
</dbReference>
<evidence type="ECO:0000256" key="2">
    <source>
        <dbReference type="ARBA" id="ARBA00004613"/>
    </source>
</evidence>
<evidence type="ECO:0000256" key="11">
    <source>
        <dbReference type="ARBA" id="ARBA00023136"/>
    </source>
</evidence>
<evidence type="ECO:0000256" key="8">
    <source>
        <dbReference type="ARBA" id="ARBA00022837"/>
    </source>
</evidence>
<dbReference type="SUPFAM" id="SSF103647">
    <property type="entry name" value="TSP type-3 repeat"/>
    <property type="match status" value="1"/>
</dbReference>
<evidence type="ECO:0000256" key="3">
    <source>
        <dbReference type="ARBA" id="ARBA00022448"/>
    </source>
</evidence>
<dbReference type="SUPFAM" id="SSF103088">
    <property type="entry name" value="OmpA-like"/>
    <property type="match status" value="1"/>
</dbReference>
<dbReference type="Gene3D" id="2.40.160.20">
    <property type="match status" value="1"/>
</dbReference>
<dbReference type="Pfam" id="PF00691">
    <property type="entry name" value="OmpA"/>
    <property type="match status" value="1"/>
</dbReference>
<dbReference type="InterPro" id="IPR006664">
    <property type="entry name" value="OMP_bac"/>
</dbReference>
<dbReference type="PRINTS" id="PR01021">
    <property type="entry name" value="OMPADOMAIN"/>
</dbReference>
<dbReference type="GO" id="GO:0005509">
    <property type="term" value="F:calcium ion binding"/>
    <property type="evidence" value="ECO:0007669"/>
    <property type="project" value="InterPro"/>
</dbReference>
<dbReference type="PROSITE" id="PS51123">
    <property type="entry name" value="OMPA_2"/>
    <property type="match status" value="1"/>
</dbReference>
<dbReference type="SUPFAM" id="SSF56925">
    <property type="entry name" value="OMPA-like"/>
    <property type="match status" value="1"/>
</dbReference>
<dbReference type="InterPro" id="IPR053180">
    <property type="entry name" value="Ca-binding_acidic-repeat"/>
</dbReference>
<dbReference type="GO" id="GO:0006811">
    <property type="term" value="P:monoatomic ion transport"/>
    <property type="evidence" value="ECO:0007669"/>
    <property type="project" value="UniProtKB-KW"/>
</dbReference>
<dbReference type="AlphaFoldDB" id="A0A3B1CV56"/>
<dbReference type="PROSITE" id="PS01068">
    <property type="entry name" value="OMPA_1"/>
    <property type="match status" value="1"/>
</dbReference>
<keyword evidence="5" id="KW-0964">Secreted</keyword>
<reference evidence="14" key="1">
    <citation type="submission" date="2018-06" db="EMBL/GenBank/DDBJ databases">
        <authorList>
            <person name="Zhirakovskaya E."/>
        </authorList>
    </citation>
    <scope>NUCLEOTIDE SEQUENCE</scope>
</reference>
<keyword evidence="6" id="KW-0812">Transmembrane</keyword>
<sequence>MNILKTSQKIILIIFLFFSFTNTKTIAQVNGYDLKYGISLHGLLPDTDFPNDDIRFSYLARGLVRYELTTELELGFGAGYGMLAGYDFDHNLWETSLIPIDLKFIVSPFHIDTFSPYVYAGGGILGWSILTSQTQSPVPVKDSGWDPIIPYGVGFEFALTENIILDLSGGYTFTFTDKLNGYKHKASRESYHDSYFDAGLGITIVVGSSASDADNDALLKKDEVLIGTDPDNSDSDWDGLNDGEEVIKYNTDPLNKDSDNDGLSDHDEIKIYTSDPNNVDTDDDAINDFDEVSKYRTDPLNADTDRDKLSDYEEIFIYKTDPSKADTDSDGLSDYIEVTRAYTDPLRDDTDSDGLVDGAEIKIYRTNPLNYDTDGGSVDDKTEVERGTNPNDPKDDKVKQTSAPVVLEGVTFPSGKAIVSPESEKALMEVFNTLNSHPNIKVELRGYTDNTGSASANLQLSQKRADAVKNWLVNKGIAPSRIKAIGFGEANPIADNNTEAGRRLNRRIEFIQISQ</sequence>
<proteinExistence type="predicted"/>
<evidence type="ECO:0000256" key="7">
    <source>
        <dbReference type="ARBA" id="ARBA00022729"/>
    </source>
</evidence>
<keyword evidence="8" id="KW-0106">Calcium</keyword>
<dbReference type="InterPro" id="IPR036737">
    <property type="entry name" value="OmpA-like_sf"/>
</dbReference>
<keyword evidence="10" id="KW-0626">Porin</keyword>
<evidence type="ECO:0000256" key="1">
    <source>
        <dbReference type="ARBA" id="ARBA00004571"/>
    </source>
</evidence>
<dbReference type="Gene3D" id="4.10.1080.10">
    <property type="entry name" value="TSP type-3 repeat"/>
    <property type="match status" value="1"/>
</dbReference>
<dbReference type="InterPro" id="IPR011250">
    <property type="entry name" value="OMP/PagP_B-barrel"/>
</dbReference>
<feature type="compositionally biased region" description="Basic and acidic residues" evidence="12">
    <location>
        <begin position="254"/>
        <end position="270"/>
    </location>
</feature>
<keyword evidence="4" id="KW-1134">Transmembrane beta strand</keyword>
<dbReference type="PANTHER" id="PTHR37467:SF1">
    <property type="entry name" value="EXPORTED CALCIUM-BINDING GLYCOPROTEIN"/>
    <property type="match status" value="1"/>
</dbReference>
<evidence type="ECO:0000256" key="12">
    <source>
        <dbReference type="SAM" id="MobiDB-lite"/>
    </source>
</evidence>
<keyword evidence="11" id="KW-0472">Membrane</keyword>
<evidence type="ECO:0000313" key="14">
    <source>
        <dbReference type="EMBL" id="VAX20557.1"/>
    </source>
</evidence>
<feature type="region of interest" description="Disordered" evidence="12">
    <location>
        <begin position="249"/>
        <end position="284"/>
    </location>
</feature>
<protein>
    <recommendedName>
        <fullName evidence="13">OmpA-like domain-containing protein</fullName>
    </recommendedName>
</protein>
<evidence type="ECO:0000256" key="9">
    <source>
        <dbReference type="ARBA" id="ARBA00023065"/>
    </source>
</evidence>
<evidence type="ECO:0000256" key="10">
    <source>
        <dbReference type="ARBA" id="ARBA00023114"/>
    </source>
</evidence>
<dbReference type="CDD" id="cd07185">
    <property type="entry name" value="OmpA_C-like"/>
    <property type="match status" value="1"/>
</dbReference>
<dbReference type="InterPro" id="IPR059100">
    <property type="entry name" value="TSP3_bac"/>
</dbReference>
<dbReference type="InterPro" id="IPR006690">
    <property type="entry name" value="OMPA-like_CS"/>
</dbReference>
<evidence type="ECO:0000256" key="4">
    <source>
        <dbReference type="ARBA" id="ARBA00022452"/>
    </source>
</evidence>
<dbReference type="GO" id="GO:0046930">
    <property type="term" value="C:pore complex"/>
    <property type="evidence" value="ECO:0007669"/>
    <property type="project" value="UniProtKB-KW"/>
</dbReference>
<dbReference type="InterPro" id="IPR028974">
    <property type="entry name" value="TSP_type-3_rpt"/>
</dbReference>
<comment type="subcellular location">
    <subcellularLocation>
        <location evidence="1">Cell outer membrane</location>
        <topology evidence="1">Multi-pass membrane protein</topology>
    </subcellularLocation>
    <subcellularLocation>
        <location evidence="2">Secreted</location>
    </subcellularLocation>
</comment>
<keyword evidence="3" id="KW-0813">Transport</keyword>
<dbReference type="Gene3D" id="3.30.1330.60">
    <property type="entry name" value="OmpA-like domain"/>
    <property type="match status" value="1"/>
</dbReference>
<feature type="region of interest" description="Disordered" evidence="12">
    <location>
        <begin position="369"/>
        <end position="400"/>
    </location>
</feature>
<organism evidence="14">
    <name type="scientific">hydrothermal vent metagenome</name>
    <dbReference type="NCBI Taxonomy" id="652676"/>
    <lineage>
        <taxon>unclassified sequences</taxon>
        <taxon>metagenomes</taxon>
        <taxon>ecological metagenomes</taxon>
    </lineage>
</organism>
<dbReference type="Pfam" id="PF18884">
    <property type="entry name" value="TSP3_bac"/>
    <property type="match status" value="5"/>
</dbReference>
<dbReference type="PANTHER" id="PTHR37467">
    <property type="entry name" value="EXPORTED CALCIUM-BINDING GLYCOPROTEIN-RELATED"/>
    <property type="match status" value="1"/>
</dbReference>
<evidence type="ECO:0000256" key="5">
    <source>
        <dbReference type="ARBA" id="ARBA00022525"/>
    </source>
</evidence>
<feature type="compositionally biased region" description="Basic and acidic residues" evidence="12">
    <location>
        <begin position="378"/>
        <end position="399"/>
    </location>
</feature>